<dbReference type="SMART" id="SM01002">
    <property type="entry name" value="AlaDh_PNT_C"/>
    <property type="match status" value="1"/>
</dbReference>
<dbReference type="NCBIfam" id="NF006942">
    <property type="entry name" value="PRK09424.1"/>
    <property type="match status" value="1"/>
</dbReference>
<feature type="region of interest" description="Disordered" evidence="9">
    <location>
        <begin position="380"/>
        <end position="566"/>
    </location>
</feature>
<organism evidence="12 13">
    <name type="scientific">Devosia yakushimensis</name>
    <dbReference type="NCBI Taxonomy" id="470028"/>
    <lineage>
        <taxon>Bacteria</taxon>
        <taxon>Pseudomonadati</taxon>
        <taxon>Pseudomonadota</taxon>
        <taxon>Alphaproteobacteria</taxon>
        <taxon>Hyphomicrobiales</taxon>
        <taxon>Devosiaceae</taxon>
        <taxon>Devosia</taxon>
    </lineage>
</organism>
<sequence length="566" mass="58607">MKIAIVRERFEGENRVAATPETVAKLVGLGGSVTVEKGAGLGSRILDADYVAAGATLVATADAALKDAEIVLTVRRPAAAGLAGVAKGALVIGALDPYGNDKDVAALAKVGVTAIAMEFMPRITRAQVMDILSSQANLAGYQGVIEAAAEFDRALPMMMTAAGTVRPAKAFVMGAGVAGLQAIATAKRLGAVVSATDVRPAAKEQVESLGGKFVAVEDEEFKQAETAGGYAKQMSAEYQAKQAELTASHIAKQDIVITTALIPGRPAPLLITKAMVESMAPGSVIVDLAAERGGNVELTQPGKVVEHNGVKIIGYTNVQGRIPTTASQLYARNLLAFVTTLIDAKGKVLAINWDDELVKATMLTRDGAVVHPSFAATPAAHVEDHSAAKQKPAAKTAKPAEHVEDHAAAKAPVARRSGTAKPATKPAEHVEDHAPAKRPVRKAAAKPAEHVEDHAAAKAPVARRSGTAKPATKPAEHVEDHAPAKRPARKAAAKPAEHVEDHTAAKQVRAKKPAAAPKDHEADHSAAAAPKPAAKRGTRKPSAKPGEHVEDHKPAARKAAAPKEAK</sequence>
<dbReference type="InterPro" id="IPR007698">
    <property type="entry name" value="AlaDH/PNT_NAD(H)-bd"/>
</dbReference>
<feature type="domain" description="Alanine dehydrogenase/pyridine nucleotide transhydrogenase N-terminal" evidence="11">
    <location>
        <begin position="4"/>
        <end position="139"/>
    </location>
</feature>
<accession>A0ABQ5UL01</accession>
<keyword evidence="4" id="KW-0547">Nucleotide-binding</keyword>
<dbReference type="InterPro" id="IPR036291">
    <property type="entry name" value="NAD(P)-bd_dom_sf"/>
</dbReference>
<dbReference type="CDD" id="cd05304">
    <property type="entry name" value="Rubrum_tdh"/>
    <property type="match status" value="1"/>
</dbReference>
<dbReference type="PANTHER" id="PTHR10160:SF19">
    <property type="entry name" value="PROTON-TRANSLOCATING NAD(P)(+) TRANSHYDROGENASE"/>
    <property type="match status" value="1"/>
</dbReference>
<protein>
    <recommendedName>
        <fullName evidence="3">proton-translocating NAD(P)(+) transhydrogenase</fullName>
        <ecNumber evidence="3">7.1.1.1</ecNumber>
    </recommendedName>
</protein>
<dbReference type="EC" id="7.1.1.1" evidence="3"/>
<reference evidence="12" key="2">
    <citation type="submission" date="2023-01" db="EMBL/GenBank/DDBJ databases">
        <title>Draft genome sequence of Devosia yakushimensis strain NBRC 103855.</title>
        <authorList>
            <person name="Sun Q."/>
            <person name="Mori K."/>
        </authorList>
    </citation>
    <scope>NUCLEOTIDE SEQUENCE</scope>
    <source>
        <strain evidence="12">NBRC 103855</strain>
    </source>
</reference>
<dbReference type="PROSITE" id="PS00836">
    <property type="entry name" value="ALADH_PNT_1"/>
    <property type="match status" value="1"/>
</dbReference>
<evidence type="ECO:0000256" key="2">
    <source>
        <dbReference type="ARBA" id="ARBA00005689"/>
    </source>
</evidence>
<evidence type="ECO:0000256" key="4">
    <source>
        <dbReference type="ARBA" id="ARBA00022741"/>
    </source>
</evidence>
<evidence type="ECO:0000313" key="12">
    <source>
        <dbReference type="EMBL" id="GLQ11829.1"/>
    </source>
</evidence>
<evidence type="ECO:0000256" key="1">
    <source>
        <dbReference type="ARBA" id="ARBA00003943"/>
    </source>
</evidence>
<evidence type="ECO:0000256" key="9">
    <source>
        <dbReference type="SAM" id="MobiDB-lite"/>
    </source>
</evidence>
<evidence type="ECO:0000256" key="8">
    <source>
        <dbReference type="ARBA" id="ARBA00048202"/>
    </source>
</evidence>
<reference evidence="12" key="1">
    <citation type="journal article" date="2014" name="Int. J. Syst. Evol. Microbiol.">
        <title>Complete genome of a new Firmicutes species belonging to the dominant human colonic microbiota ('Ruminococcus bicirculans') reveals two chromosomes and a selective capacity to utilize plant glucans.</title>
        <authorList>
            <consortium name="NISC Comparative Sequencing Program"/>
            <person name="Wegmann U."/>
            <person name="Louis P."/>
            <person name="Goesmann A."/>
            <person name="Henrissat B."/>
            <person name="Duncan S.H."/>
            <person name="Flint H.J."/>
        </authorList>
    </citation>
    <scope>NUCLEOTIDE SEQUENCE</scope>
    <source>
        <strain evidence="12">NBRC 103855</strain>
    </source>
</reference>
<feature type="compositionally biased region" description="Basic residues" evidence="9">
    <location>
        <begin position="533"/>
        <end position="542"/>
    </location>
</feature>
<dbReference type="Pfam" id="PF05222">
    <property type="entry name" value="AlaDh_PNT_N"/>
    <property type="match status" value="1"/>
</dbReference>
<name>A0ABQ5UL01_9HYPH</name>
<evidence type="ECO:0000256" key="6">
    <source>
        <dbReference type="ARBA" id="ARBA00022967"/>
    </source>
</evidence>
<evidence type="ECO:0000259" key="10">
    <source>
        <dbReference type="SMART" id="SM01002"/>
    </source>
</evidence>
<dbReference type="Gene3D" id="3.40.50.720">
    <property type="entry name" value="NAD(P)-binding Rossmann-like Domain"/>
    <property type="match status" value="2"/>
</dbReference>
<keyword evidence="5" id="KW-0521">NADP</keyword>
<dbReference type="PROSITE" id="PS00837">
    <property type="entry name" value="ALADH_PNT_2"/>
    <property type="match status" value="1"/>
</dbReference>
<comment type="similarity">
    <text evidence="2">Belongs to the AlaDH/PNT family.</text>
</comment>
<evidence type="ECO:0000256" key="5">
    <source>
        <dbReference type="ARBA" id="ARBA00022857"/>
    </source>
</evidence>
<gene>
    <name evidence="12" type="ORF">GCM10007913_37610</name>
</gene>
<evidence type="ECO:0000256" key="7">
    <source>
        <dbReference type="ARBA" id="ARBA00023027"/>
    </source>
</evidence>
<dbReference type="InterPro" id="IPR007886">
    <property type="entry name" value="AlaDH/PNT_N"/>
</dbReference>
<feature type="compositionally biased region" description="Basic and acidic residues" evidence="9">
    <location>
        <begin position="398"/>
        <end position="408"/>
    </location>
</feature>
<feature type="compositionally biased region" description="Basic and acidic residues" evidence="9">
    <location>
        <begin position="545"/>
        <end position="554"/>
    </location>
</feature>
<comment type="function">
    <text evidence="1">The transhydrogenation between NADH and NADP is coupled to respiration and ATP hydrolysis and functions as a proton pump across the membrane.</text>
</comment>
<dbReference type="InterPro" id="IPR008142">
    <property type="entry name" value="AlaDH/PNT_CS1"/>
</dbReference>
<evidence type="ECO:0000313" key="13">
    <source>
        <dbReference type="Proteomes" id="UP001161406"/>
    </source>
</evidence>
<dbReference type="SUPFAM" id="SSF51735">
    <property type="entry name" value="NAD(P)-binding Rossmann-fold domains"/>
    <property type="match status" value="1"/>
</dbReference>
<feature type="compositionally biased region" description="Basic and acidic residues" evidence="9">
    <location>
        <begin position="426"/>
        <end position="435"/>
    </location>
</feature>
<dbReference type="Pfam" id="PF01262">
    <property type="entry name" value="AlaDh_PNT_C"/>
    <property type="match status" value="1"/>
</dbReference>
<proteinExistence type="inferred from homology"/>
<comment type="catalytic activity">
    <reaction evidence="8">
        <text>NAD(+) + NADPH + H(+)(in) = NADH + NADP(+) + H(+)(out)</text>
        <dbReference type="Rhea" id="RHEA:47992"/>
        <dbReference type="ChEBI" id="CHEBI:15378"/>
        <dbReference type="ChEBI" id="CHEBI:57540"/>
        <dbReference type="ChEBI" id="CHEBI:57783"/>
        <dbReference type="ChEBI" id="CHEBI:57945"/>
        <dbReference type="ChEBI" id="CHEBI:58349"/>
        <dbReference type="EC" id="7.1.1.1"/>
    </reaction>
</comment>
<dbReference type="Proteomes" id="UP001161406">
    <property type="component" value="Unassembled WGS sequence"/>
</dbReference>
<comment type="caution">
    <text evidence="12">The sequence shown here is derived from an EMBL/GenBank/DDBJ whole genome shotgun (WGS) entry which is preliminary data.</text>
</comment>
<keyword evidence="13" id="KW-1185">Reference proteome</keyword>
<keyword evidence="6" id="KW-1278">Translocase</keyword>
<evidence type="ECO:0000256" key="3">
    <source>
        <dbReference type="ARBA" id="ARBA00012943"/>
    </source>
</evidence>
<dbReference type="PANTHER" id="PTHR10160">
    <property type="entry name" value="NAD(P) TRANSHYDROGENASE"/>
    <property type="match status" value="1"/>
</dbReference>
<feature type="compositionally biased region" description="Basic and acidic residues" evidence="9">
    <location>
        <begin position="474"/>
        <end position="483"/>
    </location>
</feature>
<dbReference type="SUPFAM" id="SSF52283">
    <property type="entry name" value="Formate/glycerate dehydrogenase catalytic domain-like"/>
    <property type="match status" value="1"/>
</dbReference>
<feature type="domain" description="Alanine dehydrogenase/pyridine nucleotide transhydrogenase NAD(H)-binding" evidence="10">
    <location>
        <begin position="148"/>
        <end position="314"/>
    </location>
</feature>
<feature type="compositionally biased region" description="Basic and acidic residues" evidence="9">
    <location>
        <begin position="495"/>
        <end position="504"/>
    </location>
</feature>
<dbReference type="InterPro" id="IPR008143">
    <property type="entry name" value="Ala_DH/PNT_CS2"/>
</dbReference>
<keyword evidence="7" id="KW-0520">NAD</keyword>
<dbReference type="SMART" id="SM01003">
    <property type="entry name" value="AlaDh_PNT_N"/>
    <property type="match status" value="1"/>
</dbReference>
<feature type="compositionally biased region" description="Basic and acidic residues" evidence="9">
    <location>
        <begin position="447"/>
        <end position="456"/>
    </location>
</feature>
<evidence type="ECO:0000259" key="11">
    <source>
        <dbReference type="SMART" id="SM01003"/>
    </source>
</evidence>
<dbReference type="EMBL" id="BSNG01000003">
    <property type="protein sequence ID" value="GLQ11829.1"/>
    <property type="molecule type" value="Genomic_DNA"/>
</dbReference>